<comment type="caution">
    <text evidence="2">The sequence shown here is derived from an EMBL/GenBank/DDBJ whole genome shotgun (WGS) entry which is preliminary data.</text>
</comment>
<dbReference type="Gene3D" id="3.80.10.10">
    <property type="entry name" value="Ribonuclease Inhibitor"/>
    <property type="match status" value="1"/>
</dbReference>
<evidence type="ECO:0000259" key="1">
    <source>
        <dbReference type="PROSITE" id="PS51977"/>
    </source>
</evidence>
<dbReference type="Pfam" id="PF05406">
    <property type="entry name" value="WGR"/>
    <property type="match status" value="1"/>
</dbReference>
<dbReference type="NCBIfam" id="NF038076">
    <property type="entry name" value="fam_STM4015"/>
    <property type="match status" value="1"/>
</dbReference>
<organism evidence="2 3">
    <name type="scientific">Bacteroides fragilis str. 3988T(B)14</name>
    <dbReference type="NCBI Taxonomy" id="1339315"/>
    <lineage>
        <taxon>Bacteria</taxon>
        <taxon>Pseudomonadati</taxon>
        <taxon>Bacteroidota</taxon>
        <taxon>Bacteroidia</taxon>
        <taxon>Bacteroidales</taxon>
        <taxon>Bacteroidaceae</taxon>
        <taxon>Bacteroides</taxon>
    </lineage>
</organism>
<dbReference type="PATRIC" id="fig|1339315.3.peg.2390"/>
<dbReference type="PANTHER" id="PTHR30634">
    <property type="entry name" value="OUTER MEMBRANE LOLAB LIPOPROTEIN INSERTION APPARATUS"/>
    <property type="match status" value="1"/>
</dbReference>
<evidence type="ECO:0000313" key="2">
    <source>
        <dbReference type="EMBL" id="EXY74564.1"/>
    </source>
</evidence>
<dbReference type="Gene3D" id="2.20.140.10">
    <property type="entry name" value="WGR domain"/>
    <property type="match status" value="1"/>
</dbReference>
<dbReference type="EMBL" id="JGCY01000282">
    <property type="protein sequence ID" value="EXY74564.1"/>
    <property type="molecule type" value="Genomic_DNA"/>
</dbReference>
<evidence type="ECO:0000313" key="3">
    <source>
        <dbReference type="Proteomes" id="UP000020529"/>
    </source>
</evidence>
<dbReference type="RefSeq" id="WP_022347057.1">
    <property type="nucleotide sequence ID" value="NZ_JGCY01000282.1"/>
</dbReference>
<feature type="domain" description="WGR" evidence="1">
    <location>
        <begin position="1"/>
        <end position="83"/>
    </location>
</feature>
<name>A0A015SQR7_BACFG</name>
<gene>
    <name evidence="2" type="ORF">M124_1623</name>
</gene>
<dbReference type="SUPFAM" id="SSF52047">
    <property type="entry name" value="RNI-like"/>
    <property type="match status" value="1"/>
</dbReference>
<dbReference type="InterPro" id="IPR047722">
    <property type="entry name" value="STM4015-like"/>
</dbReference>
<accession>A0A015SQR7</accession>
<proteinExistence type="predicted"/>
<dbReference type="InterPro" id="IPR050458">
    <property type="entry name" value="LolB"/>
</dbReference>
<protein>
    <submittedName>
        <fullName evidence="2">WGR domain protein</fullName>
    </submittedName>
</protein>
<dbReference type="PROSITE" id="PS51977">
    <property type="entry name" value="WGR"/>
    <property type="match status" value="1"/>
</dbReference>
<reference evidence="2 3" key="1">
    <citation type="submission" date="2014-02" db="EMBL/GenBank/DDBJ databases">
        <authorList>
            <person name="Sears C."/>
            <person name="Carroll K."/>
            <person name="Sack B.R."/>
            <person name="Qadri F."/>
            <person name="Myers L.L."/>
            <person name="Chung G.-T."/>
            <person name="Escheverria P."/>
            <person name="Fraser C.M."/>
            <person name="Sadzewicz L."/>
            <person name="Shefchek K.A."/>
            <person name="Tallon L."/>
            <person name="Das S.P."/>
            <person name="Daugherty S."/>
            <person name="Mongodin E.F."/>
        </authorList>
    </citation>
    <scope>NUCLEOTIDE SEQUENCE [LARGE SCALE GENOMIC DNA]</scope>
    <source>
        <strain evidence="3">3988T(B)14</strain>
    </source>
</reference>
<sequence length="354" mass="40024">MKRVFVYQDFKSQKFWSIDVRGTDVIVNYGKLGTDGQTQVKNFSSAGEAEKAAGKLIAEKTKKGYVETLEEIAKEMKVEAKKYALSYDEAEEGVNLMDKILKDKKLPSLKQITIGCWGYDGEDSSVIADGIVENKEKFAHLEGLFWGDMDSEEQEISWIEQVDLSPVLDAMPLLNNLKIKGTNNLSIGKKPRPNLKSLEIISGGLPDSVVEDILGSDLPNLEKLVLYVGVEDYGFDGDMNVFRPLFSKDRFPNLKWLGIVDAEEQNVVVEMFLESDILPQLETMDISAGVLTDEGARLLLDHVDKIKHLKFINMKYNYLSDEMKKELQKSLPMKIDVSDSQEYDDDYSYPMITE</sequence>
<dbReference type="Proteomes" id="UP000020529">
    <property type="component" value="Unassembled WGS sequence"/>
</dbReference>
<dbReference type="SUPFAM" id="SSF142921">
    <property type="entry name" value="WGR domain-like"/>
    <property type="match status" value="1"/>
</dbReference>
<dbReference type="CDD" id="cd07994">
    <property type="entry name" value="WGR"/>
    <property type="match status" value="1"/>
</dbReference>
<dbReference type="AlphaFoldDB" id="A0A015SQR7"/>
<dbReference type="InterPro" id="IPR032675">
    <property type="entry name" value="LRR_dom_sf"/>
</dbReference>
<dbReference type="SMART" id="SM00773">
    <property type="entry name" value="WGR"/>
    <property type="match status" value="1"/>
</dbReference>
<dbReference type="PANTHER" id="PTHR30634:SF13">
    <property type="entry name" value="PROTEIN YEHF"/>
    <property type="match status" value="1"/>
</dbReference>
<dbReference type="InterPro" id="IPR008893">
    <property type="entry name" value="WGR_domain"/>
</dbReference>
<dbReference type="InterPro" id="IPR036930">
    <property type="entry name" value="WGR_dom_sf"/>
</dbReference>